<dbReference type="Proteomes" id="UP001431209">
    <property type="component" value="Unassembled WGS sequence"/>
</dbReference>
<name>A0AAW2YJW4_9EUKA</name>
<comment type="caution">
    <text evidence="2">The sequence shown here is derived from an EMBL/GenBank/DDBJ whole genome shotgun (WGS) entry which is preliminary data.</text>
</comment>
<evidence type="ECO:0000313" key="3">
    <source>
        <dbReference type="Proteomes" id="UP001431209"/>
    </source>
</evidence>
<evidence type="ECO:0000256" key="1">
    <source>
        <dbReference type="SAM" id="MobiDB-lite"/>
    </source>
</evidence>
<sequence length="219" mass="25064">KNITVTESKNHMNENIFQADPNSHFIHRSAQKPGEILRNVPTKTPIQSTPQRKVLTDITNQSSTTRILQSKSSDKKLLGKRSSSTFEIYADDDDKEKPRQKRKTISTENRHPDSFYEEEIEHMPTFKPITLPPVSLEHWDDNNGMIDVVVCVEKNLHKIKPMPTSMTCVAKRTFTKQKSKSALKPMHTLEVEDIVLESVELQPAIVTPISLPSFDWDNM</sequence>
<reference evidence="2 3" key="1">
    <citation type="submission" date="2024-03" db="EMBL/GenBank/DDBJ databases">
        <title>The Acrasis kona genome and developmental transcriptomes reveal deep origins of eukaryotic multicellular pathways.</title>
        <authorList>
            <person name="Sheikh S."/>
            <person name="Fu C.-J."/>
            <person name="Brown M.W."/>
            <person name="Baldauf S.L."/>
        </authorList>
    </citation>
    <scope>NUCLEOTIDE SEQUENCE [LARGE SCALE GENOMIC DNA]</scope>
    <source>
        <strain evidence="2 3">ATCC MYA-3509</strain>
    </source>
</reference>
<protein>
    <submittedName>
        <fullName evidence="2">Uncharacterized protein</fullName>
    </submittedName>
</protein>
<keyword evidence="3" id="KW-1185">Reference proteome</keyword>
<accession>A0AAW2YJW4</accession>
<dbReference type="EMBL" id="JAOPGA020000165">
    <property type="protein sequence ID" value="KAL0477313.1"/>
    <property type="molecule type" value="Genomic_DNA"/>
</dbReference>
<feature type="non-terminal residue" evidence="2">
    <location>
        <position position="1"/>
    </location>
</feature>
<gene>
    <name evidence="2" type="ORF">AKO1_005382</name>
</gene>
<feature type="region of interest" description="Disordered" evidence="1">
    <location>
        <begin position="89"/>
        <end position="111"/>
    </location>
</feature>
<dbReference type="AlphaFoldDB" id="A0AAW2YJW4"/>
<evidence type="ECO:0000313" key="2">
    <source>
        <dbReference type="EMBL" id="KAL0477313.1"/>
    </source>
</evidence>
<organism evidence="2 3">
    <name type="scientific">Acrasis kona</name>
    <dbReference type="NCBI Taxonomy" id="1008807"/>
    <lineage>
        <taxon>Eukaryota</taxon>
        <taxon>Discoba</taxon>
        <taxon>Heterolobosea</taxon>
        <taxon>Tetramitia</taxon>
        <taxon>Eutetramitia</taxon>
        <taxon>Acrasidae</taxon>
        <taxon>Acrasis</taxon>
    </lineage>
</organism>
<proteinExistence type="predicted"/>